<evidence type="ECO:0000259" key="3">
    <source>
        <dbReference type="PROSITE" id="PS51736"/>
    </source>
</evidence>
<dbReference type="CDD" id="cd03770">
    <property type="entry name" value="SR_TndX_transposase"/>
    <property type="match status" value="1"/>
</dbReference>
<dbReference type="PROSITE" id="PS51737">
    <property type="entry name" value="RECOMBINASE_DNA_BIND"/>
    <property type="match status" value="1"/>
</dbReference>
<feature type="region of interest" description="Disordered" evidence="2">
    <location>
        <begin position="572"/>
        <end position="598"/>
    </location>
</feature>
<dbReference type="Gene3D" id="3.40.50.1390">
    <property type="entry name" value="Resolvase, N-terminal catalytic domain"/>
    <property type="match status" value="1"/>
</dbReference>
<dbReference type="InterPro" id="IPR025827">
    <property type="entry name" value="Zn_ribbon_recom_dom"/>
</dbReference>
<evidence type="ECO:0000259" key="4">
    <source>
        <dbReference type="PROSITE" id="PS51737"/>
    </source>
</evidence>
<dbReference type="InterPro" id="IPR025378">
    <property type="entry name" value="DUF4368"/>
</dbReference>
<feature type="coiled-coil region" evidence="1">
    <location>
        <begin position="458"/>
        <end position="485"/>
    </location>
</feature>
<dbReference type="Pfam" id="PF00239">
    <property type="entry name" value="Resolvase"/>
    <property type="match status" value="1"/>
</dbReference>
<evidence type="ECO:0000313" key="5">
    <source>
        <dbReference type="EMBL" id="CDC72578.1"/>
    </source>
</evidence>
<dbReference type="GO" id="GO:0000150">
    <property type="term" value="F:DNA strand exchange activity"/>
    <property type="evidence" value="ECO:0007669"/>
    <property type="project" value="InterPro"/>
</dbReference>
<name>R6TGP3_9BACT</name>
<dbReference type="PANTHER" id="PTHR30461">
    <property type="entry name" value="DNA-INVERTASE FROM LAMBDOID PROPHAGE"/>
    <property type="match status" value="1"/>
</dbReference>
<dbReference type="GO" id="GO:0003677">
    <property type="term" value="F:DNA binding"/>
    <property type="evidence" value="ECO:0007669"/>
    <property type="project" value="InterPro"/>
</dbReference>
<sequence length="598" mass="69796">MQSNKKQKQLTGITALYCRLSRDDNTDRESNSIANQKKMLQAYAKENHMGNTKFYVDDGYTGTNFNRPGFQELLDDIEMGYVSTIIVKDMSRFGREYLQVGYYTENYFPDHNVRFIAINDNVDCVDGATDMDDFIPIKNIMNELYAKDISRKVRSAHNTRGRAGEPLSQPPYGYVKDPQDKKRWIIDPEAAAVVREIFKLYLDGNGEDTIARIMQDEQHLNCTAYWASKGINRGGKKSQPNPYKWKSSTIHGILTRQEYCGDVLNFKTHSKSFKNHRRIDNPKEDWMVFEDRHEAIIERDTYKKVQKRLKSTHQRAPKEANGPKSIFCDILRCADCGSKMWYHTNTQNKDIHYFSCSNYVKDYRGTCLTRHYIRADAVEAVVEMELRRLAEYLVADENRFAEILARKSNKQYESEKKAAASELRKSEMRIEMIPKLLKSLYEDKLEGKTTEENYSILSSEYADEREQLKKKILKLRKKLAEMGEKESEREEFIRAIRKFMEMRTLTKQVLNELIDHIDVYETQGTGRNKTQRLVIYYKFVGYLDIDPTQCHPNYTADIREGVAVEYVSCEPSDGQKELFPEQYGEGDDSFEEEETEQA</sequence>
<comment type="caution">
    <text evidence="5">The sequence shown here is derived from an EMBL/GenBank/DDBJ whole genome shotgun (WGS) entry which is preliminary data.</text>
</comment>
<dbReference type="AlphaFoldDB" id="R6TGP3"/>
<accession>R6TGP3</accession>
<dbReference type="STRING" id="1263015.BN580_01031"/>
<reference evidence="5" key="1">
    <citation type="submission" date="2012-11" db="EMBL/GenBank/DDBJ databases">
        <title>Dependencies among metagenomic species, viruses, plasmids and units of genetic variation.</title>
        <authorList>
            <person name="Nielsen H.B."/>
            <person name="Almeida M."/>
            <person name="Juncker A.S."/>
            <person name="Rasmussen S."/>
            <person name="Li J."/>
            <person name="Sunagawa S."/>
            <person name="Plichta D."/>
            <person name="Gautier L."/>
            <person name="Le Chatelier E."/>
            <person name="Peletier E."/>
            <person name="Bonde I."/>
            <person name="Nielsen T."/>
            <person name="Manichanh C."/>
            <person name="Arumugam M."/>
            <person name="Batto J."/>
            <person name="Santos M.B.Q.D."/>
            <person name="Blom N."/>
            <person name="Borruel N."/>
            <person name="Burgdorf K.S."/>
            <person name="Boumezbeur F."/>
            <person name="Casellas F."/>
            <person name="Dore J."/>
            <person name="Guarner F."/>
            <person name="Hansen T."/>
            <person name="Hildebrand F."/>
            <person name="Kaas R.S."/>
            <person name="Kennedy S."/>
            <person name="Kristiansen K."/>
            <person name="Kultima J.R."/>
            <person name="Leonard P."/>
            <person name="Levenez F."/>
            <person name="Lund O."/>
            <person name="Moumen B."/>
            <person name="Le Paslier D."/>
            <person name="Pons N."/>
            <person name="Pedersen O."/>
            <person name="Prifti E."/>
            <person name="Qin J."/>
            <person name="Raes J."/>
            <person name="Tap J."/>
            <person name="Tims S."/>
            <person name="Ussery D.W."/>
            <person name="Yamada T."/>
            <person name="MetaHit consortium"/>
            <person name="Renault P."/>
            <person name="Sicheritz-Ponten T."/>
            <person name="Bork P."/>
            <person name="Wang J."/>
            <person name="Brunak S."/>
            <person name="Ehrlich S.D."/>
        </authorList>
    </citation>
    <scope>NUCLEOTIDE SEQUENCE [LARGE SCALE GENOMIC DNA]</scope>
</reference>
<organism evidence="5 6">
    <name type="scientific">Candidatus Colimorpha enterica</name>
    <dbReference type="NCBI Taxonomy" id="3083063"/>
    <lineage>
        <taxon>Bacteria</taxon>
        <taxon>Pseudomonadati</taxon>
        <taxon>Bacteroidota</taxon>
        <taxon>Bacteroidia</taxon>
        <taxon>Bacteroidales</taxon>
        <taxon>Candidatus Colimorpha</taxon>
    </lineage>
</organism>
<dbReference type="SUPFAM" id="SSF53041">
    <property type="entry name" value="Resolvase-like"/>
    <property type="match status" value="1"/>
</dbReference>
<proteinExistence type="predicted"/>
<evidence type="ECO:0000256" key="2">
    <source>
        <dbReference type="SAM" id="MobiDB-lite"/>
    </source>
</evidence>
<dbReference type="EMBL" id="CBFW010000114">
    <property type="protein sequence ID" value="CDC72578.1"/>
    <property type="molecule type" value="Genomic_DNA"/>
</dbReference>
<dbReference type="Pfam" id="PF14287">
    <property type="entry name" value="DUF4368"/>
    <property type="match status" value="1"/>
</dbReference>
<evidence type="ECO:0000256" key="1">
    <source>
        <dbReference type="SAM" id="Coils"/>
    </source>
</evidence>
<protein>
    <submittedName>
        <fullName evidence="5">Site-specific recombinases DNA invertase Pin homologs</fullName>
    </submittedName>
</protein>
<dbReference type="Proteomes" id="UP000017938">
    <property type="component" value="Unassembled WGS sequence"/>
</dbReference>
<dbReference type="InterPro" id="IPR050639">
    <property type="entry name" value="SSR_resolvase"/>
</dbReference>
<dbReference type="InterPro" id="IPR036162">
    <property type="entry name" value="Resolvase-like_N_sf"/>
</dbReference>
<feature type="compositionally biased region" description="Acidic residues" evidence="2">
    <location>
        <begin position="584"/>
        <end position="598"/>
    </location>
</feature>
<dbReference type="InterPro" id="IPR006119">
    <property type="entry name" value="Resolv_N"/>
</dbReference>
<dbReference type="PROSITE" id="PS51736">
    <property type="entry name" value="RECOMBINASES_3"/>
    <property type="match status" value="1"/>
</dbReference>
<evidence type="ECO:0000313" key="6">
    <source>
        <dbReference type="Proteomes" id="UP000017938"/>
    </source>
</evidence>
<keyword evidence="1" id="KW-0175">Coiled coil</keyword>
<dbReference type="Pfam" id="PF13408">
    <property type="entry name" value="Zn_ribbon_recom"/>
    <property type="match status" value="1"/>
</dbReference>
<feature type="domain" description="Resolvase/invertase-type recombinase catalytic" evidence="3">
    <location>
        <begin position="13"/>
        <end position="164"/>
    </location>
</feature>
<dbReference type="Gene3D" id="3.90.1750.20">
    <property type="entry name" value="Putative Large Serine Recombinase, Chain B, Domain 2"/>
    <property type="match status" value="1"/>
</dbReference>
<dbReference type="InterPro" id="IPR038109">
    <property type="entry name" value="DNA_bind_recomb_sf"/>
</dbReference>
<dbReference type="Pfam" id="PF07508">
    <property type="entry name" value="Recombinase"/>
    <property type="match status" value="1"/>
</dbReference>
<gene>
    <name evidence="5" type="ORF">BN580_01031</name>
</gene>
<feature type="domain" description="Recombinase" evidence="4">
    <location>
        <begin position="171"/>
        <end position="315"/>
    </location>
</feature>
<dbReference type="PANTHER" id="PTHR30461:SF23">
    <property type="entry name" value="DNA RECOMBINASE-RELATED"/>
    <property type="match status" value="1"/>
</dbReference>
<dbReference type="SMART" id="SM00857">
    <property type="entry name" value="Resolvase"/>
    <property type="match status" value="1"/>
</dbReference>
<dbReference type="InterPro" id="IPR011109">
    <property type="entry name" value="DNA_bind_recombinase_dom"/>
</dbReference>